<accession>A0A2T0RRP8</accession>
<gene>
    <name evidence="1" type="ORF">CLV78_104255</name>
</gene>
<name>A0A2T0RRP8_9RHOB</name>
<comment type="caution">
    <text evidence="1">The sequence shown here is derived from an EMBL/GenBank/DDBJ whole genome shotgun (WGS) entry which is preliminary data.</text>
</comment>
<dbReference type="RefSeq" id="WP_106205147.1">
    <property type="nucleotide sequence ID" value="NZ_PVTD01000004.1"/>
</dbReference>
<evidence type="ECO:0000313" key="1">
    <source>
        <dbReference type="EMBL" id="PRY23763.1"/>
    </source>
</evidence>
<organism evidence="1 2">
    <name type="scientific">Aliiruegeria haliotis</name>
    <dbReference type="NCBI Taxonomy" id="1280846"/>
    <lineage>
        <taxon>Bacteria</taxon>
        <taxon>Pseudomonadati</taxon>
        <taxon>Pseudomonadota</taxon>
        <taxon>Alphaproteobacteria</taxon>
        <taxon>Rhodobacterales</taxon>
        <taxon>Roseobacteraceae</taxon>
        <taxon>Aliiruegeria</taxon>
    </lineage>
</organism>
<proteinExistence type="predicted"/>
<dbReference type="OrthoDB" id="573055at2"/>
<evidence type="ECO:0000313" key="2">
    <source>
        <dbReference type="Proteomes" id="UP000239480"/>
    </source>
</evidence>
<dbReference type="AlphaFoldDB" id="A0A2T0RRP8"/>
<sequence>MKHLMLLPVLVLPAAADPAVIEDVTARPSGSGWTFSVTLRHGDTGWDDYADGWRVLSPDGTVLGTRVLAHPHENEQPFTRSLGGVAIPEGLGEVVIEASTSPEGWGGERRVFPLP</sequence>
<protein>
    <submittedName>
        <fullName evidence="1">Uncharacterized protein</fullName>
    </submittedName>
</protein>
<dbReference type="EMBL" id="PVTD01000004">
    <property type="protein sequence ID" value="PRY23763.1"/>
    <property type="molecule type" value="Genomic_DNA"/>
</dbReference>
<keyword evidence="2" id="KW-1185">Reference proteome</keyword>
<reference evidence="1 2" key="1">
    <citation type="submission" date="2018-03" db="EMBL/GenBank/DDBJ databases">
        <title>Genomic Encyclopedia of Archaeal and Bacterial Type Strains, Phase II (KMG-II): from individual species to whole genera.</title>
        <authorList>
            <person name="Goeker M."/>
        </authorList>
    </citation>
    <scope>NUCLEOTIDE SEQUENCE [LARGE SCALE GENOMIC DNA]</scope>
    <source>
        <strain evidence="1 2">DSM 29328</strain>
    </source>
</reference>
<dbReference type="Proteomes" id="UP000239480">
    <property type="component" value="Unassembled WGS sequence"/>
</dbReference>